<dbReference type="Proteomes" id="UP000235371">
    <property type="component" value="Unassembled WGS sequence"/>
</dbReference>
<keyword evidence="2" id="KW-1185">Reference proteome</keyword>
<proteinExistence type="predicted"/>
<evidence type="ECO:0000313" key="2">
    <source>
        <dbReference type="Proteomes" id="UP000235371"/>
    </source>
</evidence>
<accession>A0A2J6TE11</accession>
<dbReference type="GeneID" id="36580313"/>
<gene>
    <name evidence="1" type="ORF">K444DRAFT_366490</name>
</gene>
<protein>
    <submittedName>
        <fullName evidence="1">Uncharacterized protein</fullName>
    </submittedName>
</protein>
<dbReference type="AlphaFoldDB" id="A0A2J6TE11"/>
<dbReference type="InParanoid" id="A0A2J6TE11"/>
<reference evidence="1 2" key="1">
    <citation type="submission" date="2016-04" db="EMBL/GenBank/DDBJ databases">
        <title>A degradative enzymes factory behind the ericoid mycorrhizal symbiosis.</title>
        <authorList>
            <consortium name="DOE Joint Genome Institute"/>
            <person name="Martino E."/>
            <person name="Morin E."/>
            <person name="Grelet G."/>
            <person name="Kuo A."/>
            <person name="Kohler A."/>
            <person name="Daghino S."/>
            <person name="Barry K."/>
            <person name="Choi C."/>
            <person name="Cichocki N."/>
            <person name="Clum A."/>
            <person name="Copeland A."/>
            <person name="Hainaut M."/>
            <person name="Haridas S."/>
            <person name="Labutti K."/>
            <person name="Lindquist E."/>
            <person name="Lipzen A."/>
            <person name="Khouja H.-R."/>
            <person name="Murat C."/>
            <person name="Ohm R."/>
            <person name="Olson A."/>
            <person name="Spatafora J."/>
            <person name="Veneault-Fourrey C."/>
            <person name="Henrissat B."/>
            <person name="Grigoriev I."/>
            <person name="Martin F."/>
            <person name="Perotto S."/>
        </authorList>
    </citation>
    <scope>NUCLEOTIDE SEQUENCE [LARGE SCALE GENOMIC DNA]</scope>
    <source>
        <strain evidence="1 2">E</strain>
    </source>
</reference>
<sequence length="106" mass="11452">MHPKPFPRIPANIIPFPTRTAQLLSSTCLPWIHPSTSVLRAMADLPPLPEGWTAARALSLPPLDFARLPPDTRSQIQAYLDAMVVAGAQELAGSSEEVDGDGKKKI</sequence>
<dbReference type="RefSeq" id="XP_024738170.1">
    <property type="nucleotide sequence ID" value="XM_024872232.1"/>
</dbReference>
<organism evidence="1 2">
    <name type="scientific">Hyaloscypha bicolor E</name>
    <dbReference type="NCBI Taxonomy" id="1095630"/>
    <lineage>
        <taxon>Eukaryota</taxon>
        <taxon>Fungi</taxon>
        <taxon>Dikarya</taxon>
        <taxon>Ascomycota</taxon>
        <taxon>Pezizomycotina</taxon>
        <taxon>Leotiomycetes</taxon>
        <taxon>Helotiales</taxon>
        <taxon>Hyaloscyphaceae</taxon>
        <taxon>Hyaloscypha</taxon>
        <taxon>Hyaloscypha bicolor</taxon>
    </lineage>
</organism>
<dbReference type="EMBL" id="KZ613786">
    <property type="protein sequence ID" value="PMD61266.1"/>
    <property type="molecule type" value="Genomic_DNA"/>
</dbReference>
<name>A0A2J6TE11_9HELO</name>
<evidence type="ECO:0000313" key="1">
    <source>
        <dbReference type="EMBL" id="PMD61266.1"/>
    </source>
</evidence>